<proteinExistence type="predicted"/>
<organism evidence="1 2">
    <name type="scientific">Muricomes intestini</name>
    <dbReference type="NCBI Taxonomy" id="1796634"/>
    <lineage>
        <taxon>Bacteria</taxon>
        <taxon>Bacillati</taxon>
        <taxon>Bacillota</taxon>
        <taxon>Clostridia</taxon>
        <taxon>Lachnospirales</taxon>
        <taxon>Lachnospiraceae</taxon>
        <taxon>Muricomes</taxon>
    </lineage>
</organism>
<name>A0A4R3K5P2_9FIRM</name>
<protein>
    <submittedName>
        <fullName evidence="1">Uncharacterized protein</fullName>
    </submittedName>
</protein>
<gene>
    <name evidence="1" type="ORF">EDD59_1138</name>
</gene>
<reference evidence="1 2" key="1">
    <citation type="submission" date="2019-03" db="EMBL/GenBank/DDBJ databases">
        <title>Genomic Encyclopedia of Type Strains, Phase IV (KMG-IV): sequencing the most valuable type-strain genomes for metagenomic binning, comparative biology and taxonomic classification.</title>
        <authorList>
            <person name="Goeker M."/>
        </authorList>
    </citation>
    <scope>NUCLEOTIDE SEQUENCE [LARGE SCALE GENOMIC DNA]</scope>
    <source>
        <strain evidence="1 2">DSM 29489</strain>
    </source>
</reference>
<evidence type="ECO:0000313" key="1">
    <source>
        <dbReference type="EMBL" id="TCS78050.1"/>
    </source>
</evidence>
<comment type="caution">
    <text evidence="1">The sequence shown here is derived from an EMBL/GenBank/DDBJ whole genome shotgun (WGS) entry which is preliminary data.</text>
</comment>
<dbReference type="AlphaFoldDB" id="A0A4R3K5P2"/>
<keyword evidence="2" id="KW-1185">Reference proteome</keyword>
<evidence type="ECO:0000313" key="2">
    <source>
        <dbReference type="Proteomes" id="UP000295726"/>
    </source>
</evidence>
<dbReference type="EMBL" id="SLZZ01000013">
    <property type="protein sequence ID" value="TCS78050.1"/>
    <property type="molecule type" value="Genomic_DNA"/>
</dbReference>
<sequence>MIVEPKGNRRKSSQVKGLEFDETLESYLFPRATSQMEMLAFPFGDCREDQIPRSLLQGL</sequence>
<dbReference type="Proteomes" id="UP000295726">
    <property type="component" value="Unassembled WGS sequence"/>
</dbReference>
<accession>A0A4R3K5P2</accession>